<evidence type="ECO:0000256" key="1">
    <source>
        <dbReference type="ARBA" id="ARBA00004141"/>
    </source>
</evidence>
<feature type="non-terminal residue" evidence="7">
    <location>
        <position position="301"/>
    </location>
</feature>
<gene>
    <name evidence="7" type="ORF">S01H4_22596</name>
</gene>
<proteinExistence type="predicted"/>
<dbReference type="EMBL" id="BART01010378">
    <property type="protein sequence ID" value="GAG88416.1"/>
    <property type="molecule type" value="Genomic_DNA"/>
</dbReference>
<evidence type="ECO:0000256" key="3">
    <source>
        <dbReference type="ARBA" id="ARBA00022989"/>
    </source>
</evidence>
<dbReference type="GO" id="GO:0016020">
    <property type="term" value="C:membrane"/>
    <property type="evidence" value="ECO:0007669"/>
    <property type="project" value="UniProtKB-SubCell"/>
</dbReference>
<organism evidence="7">
    <name type="scientific">marine sediment metagenome</name>
    <dbReference type="NCBI Taxonomy" id="412755"/>
    <lineage>
        <taxon>unclassified sequences</taxon>
        <taxon>metagenomes</taxon>
        <taxon>ecological metagenomes</taxon>
    </lineage>
</organism>
<feature type="transmembrane region" description="Helical" evidence="5">
    <location>
        <begin position="230"/>
        <end position="251"/>
    </location>
</feature>
<dbReference type="InterPro" id="IPR000620">
    <property type="entry name" value="EamA_dom"/>
</dbReference>
<keyword evidence="4 5" id="KW-0472">Membrane</keyword>
<name>X1CW48_9ZZZZ</name>
<evidence type="ECO:0000259" key="6">
    <source>
        <dbReference type="Pfam" id="PF00892"/>
    </source>
</evidence>
<dbReference type="PANTHER" id="PTHR32322">
    <property type="entry name" value="INNER MEMBRANE TRANSPORTER"/>
    <property type="match status" value="1"/>
</dbReference>
<dbReference type="SUPFAM" id="SSF103481">
    <property type="entry name" value="Multidrug resistance efflux transporter EmrE"/>
    <property type="match status" value="2"/>
</dbReference>
<comment type="subcellular location">
    <subcellularLocation>
        <location evidence="1">Membrane</location>
        <topology evidence="1">Multi-pass membrane protein</topology>
    </subcellularLocation>
</comment>
<keyword evidence="2 5" id="KW-0812">Transmembrane</keyword>
<feature type="transmembrane region" description="Helical" evidence="5">
    <location>
        <begin position="258"/>
        <end position="276"/>
    </location>
</feature>
<keyword evidence="3 5" id="KW-1133">Transmembrane helix</keyword>
<reference evidence="7" key="1">
    <citation type="journal article" date="2014" name="Front. Microbiol.">
        <title>High frequency of phylogenetically diverse reductive dehalogenase-homologous genes in deep subseafloor sedimentary metagenomes.</title>
        <authorList>
            <person name="Kawai M."/>
            <person name="Futagami T."/>
            <person name="Toyoda A."/>
            <person name="Takaki Y."/>
            <person name="Nishi S."/>
            <person name="Hori S."/>
            <person name="Arai W."/>
            <person name="Tsubouchi T."/>
            <person name="Morono Y."/>
            <person name="Uchiyama I."/>
            <person name="Ito T."/>
            <person name="Fujiyama A."/>
            <person name="Inagaki F."/>
            <person name="Takami H."/>
        </authorList>
    </citation>
    <scope>NUCLEOTIDE SEQUENCE</scope>
    <source>
        <strain evidence="7">Expedition CK06-06</strain>
    </source>
</reference>
<feature type="domain" description="EamA" evidence="6">
    <location>
        <begin position="26"/>
        <end position="156"/>
    </location>
</feature>
<dbReference type="InterPro" id="IPR050638">
    <property type="entry name" value="AA-Vitamin_Transporters"/>
</dbReference>
<evidence type="ECO:0000256" key="4">
    <source>
        <dbReference type="ARBA" id="ARBA00023136"/>
    </source>
</evidence>
<evidence type="ECO:0000313" key="7">
    <source>
        <dbReference type="EMBL" id="GAG88416.1"/>
    </source>
</evidence>
<dbReference type="InterPro" id="IPR037185">
    <property type="entry name" value="EmrE-like"/>
</dbReference>
<feature type="transmembrane region" description="Helical" evidence="5">
    <location>
        <begin position="86"/>
        <end position="106"/>
    </location>
</feature>
<sequence length="301" mass="32176">MAVKENQNNSAAIPIAQISVTPDRLAMIAFVSMVFLSAGASIAVRVTYTELPPFWAGASRFTLAAMILWGLVFFRKVELPRGKALTGAILFGVLSVGASFTFRAWGLVETPASLYQIIMALVPLLTILLAFLHRLEGLSWQGVLGAFLTVIGIAVAVNRGSGLVFSITHVLAIIVGGACIAEASIMAKMMPRSDPFATTAIAMTIGALMLGTISIIIGEQWVIPSQTTTWIAFIYLTVVVTVMVFLLYLWLINRWTASGTSFTFVLMPLVTFILASRISGEQITWGLIAGAALVISGVVFG</sequence>
<feature type="transmembrane region" description="Helical" evidence="5">
    <location>
        <begin position="138"/>
        <end position="157"/>
    </location>
</feature>
<protein>
    <recommendedName>
        <fullName evidence="6">EamA domain-containing protein</fullName>
    </recommendedName>
</protein>
<comment type="caution">
    <text evidence="7">The sequence shown here is derived from an EMBL/GenBank/DDBJ whole genome shotgun (WGS) entry which is preliminary data.</text>
</comment>
<feature type="transmembrane region" description="Helical" evidence="5">
    <location>
        <begin position="54"/>
        <end position="74"/>
    </location>
</feature>
<feature type="transmembrane region" description="Helical" evidence="5">
    <location>
        <begin position="196"/>
        <end position="218"/>
    </location>
</feature>
<feature type="transmembrane region" description="Helical" evidence="5">
    <location>
        <begin position="25"/>
        <end position="48"/>
    </location>
</feature>
<feature type="transmembrane region" description="Helical" evidence="5">
    <location>
        <begin position="112"/>
        <end position="131"/>
    </location>
</feature>
<evidence type="ECO:0000256" key="5">
    <source>
        <dbReference type="SAM" id="Phobius"/>
    </source>
</evidence>
<feature type="domain" description="EamA" evidence="6">
    <location>
        <begin position="170"/>
        <end position="300"/>
    </location>
</feature>
<evidence type="ECO:0000256" key="2">
    <source>
        <dbReference type="ARBA" id="ARBA00022692"/>
    </source>
</evidence>
<dbReference type="PANTHER" id="PTHR32322:SF2">
    <property type="entry name" value="EAMA DOMAIN-CONTAINING PROTEIN"/>
    <property type="match status" value="1"/>
</dbReference>
<feature type="transmembrane region" description="Helical" evidence="5">
    <location>
        <begin position="163"/>
        <end position="184"/>
    </location>
</feature>
<accession>X1CW48</accession>
<dbReference type="Pfam" id="PF00892">
    <property type="entry name" value="EamA"/>
    <property type="match status" value="2"/>
</dbReference>
<dbReference type="AlphaFoldDB" id="X1CW48"/>
<feature type="transmembrane region" description="Helical" evidence="5">
    <location>
        <begin position="282"/>
        <end position="300"/>
    </location>
</feature>